<proteinExistence type="predicted"/>
<dbReference type="STRING" id="1633631.GCA_001442925_02042"/>
<accession>A0A0S4NDT3</accession>
<evidence type="ECO:0000313" key="3">
    <source>
        <dbReference type="Proteomes" id="UP000182011"/>
    </source>
</evidence>
<evidence type="ECO:0000313" key="2">
    <source>
        <dbReference type="EMBL" id="CUU08305.1"/>
    </source>
</evidence>
<dbReference type="Pfam" id="PF13439">
    <property type="entry name" value="Glyco_transf_4"/>
    <property type="match status" value="1"/>
</dbReference>
<organism evidence="2 3">
    <name type="scientific">Candidatus Kryptonium thompsonii</name>
    <dbReference type="NCBI Taxonomy" id="1633631"/>
    <lineage>
        <taxon>Bacteria</taxon>
        <taxon>Pseudomonadati</taxon>
        <taxon>Candidatus Kryptoniota</taxon>
        <taxon>Candidatus Kryptonium</taxon>
    </lineage>
</organism>
<accession>A0A0P1NX75</accession>
<evidence type="ECO:0000259" key="1">
    <source>
        <dbReference type="Pfam" id="PF13439"/>
    </source>
</evidence>
<dbReference type="SUPFAM" id="SSF53756">
    <property type="entry name" value="UDP-Glycosyltransferase/glycogen phosphorylase"/>
    <property type="match status" value="1"/>
</dbReference>
<accession>A0A0P1L6Q3</accession>
<dbReference type="Gene3D" id="3.40.50.2000">
    <property type="entry name" value="Glycogen Phosphorylase B"/>
    <property type="match status" value="2"/>
</dbReference>
<dbReference type="PANTHER" id="PTHR12526">
    <property type="entry name" value="GLYCOSYLTRANSFERASE"/>
    <property type="match status" value="1"/>
</dbReference>
<dbReference type="GO" id="GO:0016757">
    <property type="term" value="F:glycosyltransferase activity"/>
    <property type="evidence" value="ECO:0007669"/>
    <property type="project" value="UniProtKB-ARBA"/>
</dbReference>
<dbReference type="CDD" id="cd03801">
    <property type="entry name" value="GT4_PimA-like"/>
    <property type="match status" value="1"/>
</dbReference>
<dbReference type="EMBL" id="FAOP01000009">
    <property type="protein sequence ID" value="CUU08305.1"/>
    <property type="molecule type" value="Genomic_DNA"/>
</dbReference>
<accession>A0A0P1L6R1</accession>
<protein>
    <submittedName>
        <fullName evidence="2">Glycosyltransferase involved in cell wall bisynthesis</fullName>
    </submittedName>
</protein>
<gene>
    <name evidence="2" type="ORF">JGI4_02048</name>
</gene>
<accession>A0A0P1LYI7</accession>
<dbReference type="Pfam" id="PF13692">
    <property type="entry name" value="Glyco_trans_1_4"/>
    <property type="match status" value="1"/>
</dbReference>
<keyword evidence="2" id="KW-0808">Transferase</keyword>
<reference evidence="2 3" key="1">
    <citation type="submission" date="2015-11" db="EMBL/GenBank/DDBJ databases">
        <authorList>
            <person name="Zhang Y."/>
            <person name="Guo Z."/>
        </authorList>
    </citation>
    <scope>NUCLEOTIDE SEQUENCE [LARGE SCALE GENOMIC DNA]</scope>
    <source>
        <strain evidence="2">JGI-4</strain>
    </source>
</reference>
<dbReference type="AlphaFoldDB" id="A0A0P1LYI7"/>
<dbReference type="InterPro" id="IPR028098">
    <property type="entry name" value="Glyco_trans_4-like_N"/>
</dbReference>
<dbReference type="RefSeq" id="WP_075426251.1">
    <property type="nucleotide sequence ID" value="NZ_CZVL01000001.1"/>
</dbReference>
<sequence length="403" mass="46689">MNILILAHKMPYPPKDGGSIVTLNYAKELSRLGCSVTILAMNTYKRRFKIEEIPTELRNMIKFYAVDVDTKIRPLYLLVNLFQKKSYHIWRYGSSDKFKEKLIELLKNNRFDIVQLEGLYLAPYLNVIRENSKAKVVLRAHNIEYEILERYAEWEKSLLKKLWLKIQARRLKKYELGVLNSFDGIVAITDRDAKIFKESGCRIPIHVAPAGIEIENYNPSEGKESDSLFFIGALDWFPNQQGLEWFLKNVWPRVYEKFPNLKFYIAGRNPHLWKFSKKISKFPNVELIGEVEDAREFMGSKGVMIVPVFSGSGIRVKIIEAMAMGKIVVTTSVGIEGIDYGCVNSVLIADTVDEFIEKTVFALMEVKNRNQDRETTLSFVRQNFDVKKIVIKNIDFYENLISK</sequence>
<accession>A0A0P1P224</accession>
<dbReference type="OrthoDB" id="9807209at2"/>
<accession>A0A0P1MRV2</accession>
<dbReference type="Proteomes" id="UP000182011">
    <property type="component" value="Unassembled WGS sequence"/>
</dbReference>
<feature type="domain" description="Glycosyltransferase subfamily 4-like N-terminal" evidence="1">
    <location>
        <begin position="17"/>
        <end position="215"/>
    </location>
</feature>
<dbReference type="PANTHER" id="PTHR12526:SF630">
    <property type="entry name" value="GLYCOSYLTRANSFERASE"/>
    <property type="match status" value="1"/>
</dbReference>
<name>A0A0P1LYI7_9BACT</name>